<gene>
    <name evidence="3" type="ORF">SMALB_0156</name>
</gene>
<dbReference type="AlphaFoldDB" id="A0A7X5WWJ1"/>
<sequence length="458" mass="48874">MRIGDLADATPARRDRYVDFLRATAIVMVVIGHWLAVTITFRGGRLGGEHLLSVLPWTHWLTWIFQVMGIFFLVGGYANAASWDSARSRGDGYADWLVSRADRLLRPTTLFIATGVVGAAVARLAGVDPGLVRLAAWLVAISLWFLAVYLAIVALTPAMLAAHRRWGLFVPAIFTVAAAGFDALRLGTGVGYLGAANFLIVWLILPQLGFAWRDGTLTRTPARPWLLFLGGSAALVALTTIGPYPVSMVGVPGAAVQNTSPPTVALLALSVAQTGLGLLLAGPLRPRLSRRRVWMVVLAVNGGIMTLFLWHMVPVLVAALALYPTGVMPQPEVGSGNWFAWRPVWGAVCALLLAVLVAVFAPFERPRRREPKTTRSVLRPDPAAGVGWGRLTVALVLVGTAVTCAGIFRLTVGGFQGSGPAGVPLAGLIMYVAGLLAFWAARRARPPLPDANATGRHE</sequence>
<name>A0A7X5WWJ1_STRMQ</name>
<feature type="transmembrane region" description="Helical" evidence="1">
    <location>
        <begin position="343"/>
        <end position="363"/>
    </location>
</feature>
<proteinExistence type="predicted"/>
<feature type="transmembrane region" description="Helical" evidence="1">
    <location>
        <begin position="61"/>
        <end position="83"/>
    </location>
</feature>
<feature type="transmembrane region" description="Helical" evidence="1">
    <location>
        <begin position="190"/>
        <end position="212"/>
    </location>
</feature>
<keyword evidence="3" id="KW-0808">Transferase</keyword>
<feature type="domain" description="Acyltransferase 3" evidence="2">
    <location>
        <begin position="16"/>
        <end position="360"/>
    </location>
</feature>
<feature type="transmembrane region" description="Helical" evidence="1">
    <location>
        <begin position="20"/>
        <end position="41"/>
    </location>
</feature>
<feature type="transmembrane region" description="Helical" evidence="1">
    <location>
        <begin position="264"/>
        <end position="281"/>
    </location>
</feature>
<feature type="transmembrane region" description="Helical" evidence="1">
    <location>
        <begin position="104"/>
        <end position="122"/>
    </location>
</feature>
<dbReference type="InterPro" id="IPR002656">
    <property type="entry name" value="Acyl_transf_3_dom"/>
</dbReference>
<evidence type="ECO:0000313" key="3">
    <source>
        <dbReference type="EMBL" id="NIY62252.1"/>
    </source>
</evidence>
<feature type="transmembrane region" description="Helical" evidence="1">
    <location>
        <begin position="421"/>
        <end position="441"/>
    </location>
</feature>
<reference evidence="3 4" key="1">
    <citation type="submission" date="2020-02" db="EMBL/GenBank/DDBJ databases">
        <title>Streptomyces malaysiensis DSM14702 (JHCC583434, PFL_A843) Genome sequencing and assembly.</title>
        <authorList>
            <person name="Samborskyy M."/>
        </authorList>
    </citation>
    <scope>NUCLEOTIDE SEQUENCE [LARGE SCALE GENOMIC DNA]</scope>
    <source>
        <strain evidence="3 4">DSM 14702</strain>
    </source>
</reference>
<dbReference type="Pfam" id="PF01757">
    <property type="entry name" value="Acyl_transf_3"/>
    <property type="match status" value="1"/>
</dbReference>
<comment type="caution">
    <text evidence="3">The sequence shown here is derived from an EMBL/GenBank/DDBJ whole genome shotgun (WGS) entry which is preliminary data.</text>
</comment>
<feature type="transmembrane region" description="Helical" evidence="1">
    <location>
        <begin position="134"/>
        <end position="154"/>
    </location>
</feature>
<keyword evidence="1" id="KW-0472">Membrane</keyword>
<feature type="transmembrane region" description="Helical" evidence="1">
    <location>
        <begin position="384"/>
        <end position="409"/>
    </location>
</feature>
<accession>A0A7X5WWJ1</accession>
<dbReference type="GO" id="GO:0016747">
    <property type="term" value="F:acyltransferase activity, transferring groups other than amino-acyl groups"/>
    <property type="evidence" value="ECO:0007669"/>
    <property type="project" value="InterPro"/>
</dbReference>
<dbReference type="Proteomes" id="UP000536624">
    <property type="component" value="Unassembled WGS sequence"/>
</dbReference>
<feature type="transmembrane region" description="Helical" evidence="1">
    <location>
        <begin position="166"/>
        <end position="184"/>
    </location>
</feature>
<dbReference type="RefSeq" id="WP_167499409.1">
    <property type="nucleotide sequence ID" value="NZ_JAALLH010000001.1"/>
</dbReference>
<organism evidence="3 4">
    <name type="scientific">Streptomyces malaysiensis</name>
    <dbReference type="NCBI Taxonomy" id="92644"/>
    <lineage>
        <taxon>Bacteria</taxon>
        <taxon>Bacillati</taxon>
        <taxon>Actinomycetota</taxon>
        <taxon>Actinomycetes</taxon>
        <taxon>Kitasatosporales</taxon>
        <taxon>Streptomycetaceae</taxon>
        <taxon>Streptomyces</taxon>
        <taxon>Streptomyces violaceusniger group</taxon>
    </lineage>
</organism>
<evidence type="ECO:0000256" key="1">
    <source>
        <dbReference type="SAM" id="Phobius"/>
    </source>
</evidence>
<keyword evidence="1" id="KW-0812">Transmembrane</keyword>
<keyword evidence="1" id="KW-1133">Transmembrane helix</keyword>
<feature type="transmembrane region" description="Helical" evidence="1">
    <location>
        <begin position="293"/>
        <end position="323"/>
    </location>
</feature>
<feature type="transmembrane region" description="Helical" evidence="1">
    <location>
        <begin position="224"/>
        <end position="244"/>
    </location>
</feature>
<dbReference type="EMBL" id="JAALLH010000001">
    <property type="protein sequence ID" value="NIY62252.1"/>
    <property type="molecule type" value="Genomic_DNA"/>
</dbReference>
<protein>
    <submittedName>
        <fullName evidence="3">Acyltransferase 3</fullName>
    </submittedName>
</protein>
<evidence type="ECO:0000259" key="2">
    <source>
        <dbReference type="Pfam" id="PF01757"/>
    </source>
</evidence>
<keyword evidence="3" id="KW-0012">Acyltransferase</keyword>
<evidence type="ECO:0000313" key="4">
    <source>
        <dbReference type="Proteomes" id="UP000536624"/>
    </source>
</evidence>